<keyword evidence="4 8" id="KW-0812">Transmembrane</keyword>
<evidence type="ECO:0000259" key="9">
    <source>
        <dbReference type="Pfam" id="PF03458"/>
    </source>
</evidence>
<feature type="transmembrane region" description="Helical" evidence="8">
    <location>
        <begin position="40"/>
        <end position="60"/>
    </location>
</feature>
<dbReference type="PANTHER" id="PTHR30506:SF3">
    <property type="entry name" value="UPF0126 INNER MEMBRANE PROTEIN YADS-RELATED"/>
    <property type="match status" value="1"/>
</dbReference>
<evidence type="ECO:0000256" key="7">
    <source>
        <dbReference type="SAM" id="MobiDB-lite"/>
    </source>
</evidence>
<evidence type="ECO:0000313" key="11">
    <source>
        <dbReference type="Proteomes" id="UP000293520"/>
    </source>
</evidence>
<gene>
    <name evidence="10" type="ORF">EYE42_10610</name>
</gene>
<dbReference type="Proteomes" id="UP000293520">
    <property type="component" value="Unassembled WGS sequence"/>
</dbReference>
<feature type="domain" description="Glycine transporter" evidence="9">
    <location>
        <begin position="43"/>
        <end position="117"/>
    </location>
</feature>
<feature type="transmembrane region" description="Helical" evidence="8">
    <location>
        <begin position="211"/>
        <end position="234"/>
    </location>
</feature>
<keyword evidence="11" id="KW-1185">Reference proteome</keyword>
<feature type="transmembrane region" description="Helical" evidence="8">
    <location>
        <begin position="153"/>
        <end position="174"/>
    </location>
</feature>
<reference evidence="10 11" key="1">
    <citation type="submission" date="2019-02" db="EMBL/GenBank/DDBJ databases">
        <title>Paracoccus subflavus sp. nov., isolated from marine sediment of the Pacific Ocean.</title>
        <authorList>
            <person name="Zhang G."/>
        </authorList>
    </citation>
    <scope>NUCLEOTIDE SEQUENCE [LARGE SCALE GENOMIC DNA]</scope>
    <source>
        <strain evidence="10 11">GY0581</strain>
    </source>
</reference>
<feature type="domain" description="Glycine transporter" evidence="9">
    <location>
        <begin position="129"/>
        <end position="202"/>
    </location>
</feature>
<dbReference type="PANTHER" id="PTHR30506">
    <property type="entry name" value="INNER MEMBRANE PROTEIN"/>
    <property type="match status" value="1"/>
</dbReference>
<keyword evidence="5 8" id="KW-1133">Transmembrane helix</keyword>
<comment type="caution">
    <text evidence="10">The sequence shown here is derived from an EMBL/GenBank/DDBJ whole genome shotgun (WGS) entry which is preliminary data.</text>
</comment>
<dbReference type="GO" id="GO:0005886">
    <property type="term" value="C:plasma membrane"/>
    <property type="evidence" value="ECO:0007669"/>
    <property type="project" value="UniProtKB-SubCell"/>
</dbReference>
<feature type="transmembrane region" description="Helical" evidence="8">
    <location>
        <begin position="102"/>
        <end position="120"/>
    </location>
</feature>
<accession>A0A4Q9G0L6</accession>
<evidence type="ECO:0000256" key="2">
    <source>
        <dbReference type="ARBA" id="ARBA00008193"/>
    </source>
</evidence>
<organism evidence="10 11">
    <name type="scientific">Paracoccus subflavus</name>
    <dbReference type="NCBI Taxonomy" id="2528244"/>
    <lineage>
        <taxon>Bacteria</taxon>
        <taxon>Pseudomonadati</taxon>
        <taxon>Pseudomonadota</taxon>
        <taxon>Alphaproteobacteria</taxon>
        <taxon>Rhodobacterales</taxon>
        <taxon>Paracoccaceae</taxon>
        <taxon>Paracoccus</taxon>
    </lineage>
</organism>
<comment type="similarity">
    <text evidence="2">Belongs to the UPF0126 family.</text>
</comment>
<keyword evidence="6 8" id="KW-0472">Membrane</keyword>
<evidence type="ECO:0000256" key="6">
    <source>
        <dbReference type="ARBA" id="ARBA00023136"/>
    </source>
</evidence>
<evidence type="ECO:0000256" key="8">
    <source>
        <dbReference type="SAM" id="Phobius"/>
    </source>
</evidence>
<feature type="transmembrane region" description="Helical" evidence="8">
    <location>
        <begin position="127"/>
        <end position="147"/>
    </location>
</feature>
<feature type="region of interest" description="Disordered" evidence="7">
    <location>
        <begin position="1"/>
        <end position="27"/>
    </location>
</feature>
<proteinExistence type="inferred from homology"/>
<dbReference type="AlphaFoldDB" id="A0A4Q9G0L6"/>
<feature type="transmembrane region" description="Helical" evidence="8">
    <location>
        <begin position="67"/>
        <end position="90"/>
    </location>
</feature>
<evidence type="ECO:0000256" key="4">
    <source>
        <dbReference type="ARBA" id="ARBA00022692"/>
    </source>
</evidence>
<feature type="transmembrane region" description="Helical" evidence="8">
    <location>
        <begin position="186"/>
        <end position="205"/>
    </location>
</feature>
<evidence type="ECO:0000256" key="3">
    <source>
        <dbReference type="ARBA" id="ARBA00022475"/>
    </source>
</evidence>
<evidence type="ECO:0000313" key="10">
    <source>
        <dbReference type="EMBL" id="TBN39468.1"/>
    </source>
</evidence>
<protein>
    <submittedName>
        <fullName evidence="10">Trimeric intracellular cation channel family protein</fullName>
    </submittedName>
</protein>
<feature type="compositionally biased region" description="Basic residues" evidence="7">
    <location>
        <begin position="11"/>
        <end position="25"/>
    </location>
</feature>
<keyword evidence="3" id="KW-1003">Cell membrane</keyword>
<dbReference type="EMBL" id="SISK01000007">
    <property type="protein sequence ID" value="TBN39468.1"/>
    <property type="molecule type" value="Genomic_DNA"/>
</dbReference>
<dbReference type="InterPro" id="IPR005115">
    <property type="entry name" value="Gly_transporter"/>
</dbReference>
<dbReference type="Pfam" id="PF03458">
    <property type="entry name" value="Gly_transporter"/>
    <property type="match status" value="2"/>
</dbReference>
<name>A0A4Q9G0L6_9RHOB</name>
<evidence type="ECO:0000256" key="1">
    <source>
        <dbReference type="ARBA" id="ARBA00004651"/>
    </source>
</evidence>
<sequence length="244" mass="25351">MVLDQGPCGPSRKRTGRRTGARRHGAVQAREGRGVTLASLVPLLDHASVLVFALTGALVASRAQLDLVGFIFFATLTGIGGGTVRDLVLGRDPVFWVHRPELILLTAGAAVLVFFTAHLLESRYRLIVWLDAFALAVAVPAGVGLALEAGVSPVVAVAMGVVTGTFGGLIRDVIGNELPLVLKQGELYVTAAVGGAVVAVALIGVGMPRPVALIFCGLIVIALRAGSLALGWSLPTYRARPPRN</sequence>
<dbReference type="OrthoDB" id="9791874at2"/>
<comment type="subcellular location">
    <subcellularLocation>
        <location evidence="1">Cell membrane</location>
        <topology evidence="1">Multi-pass membrane protein</topology>
    </subcellularLocation>
</comment>
<evidence type="ECO:0000256" key="5">
    <source>
        <dbReference type="ARBA" id="ARBA00022989"/>
    </source>
</evidence>